<gene>
    <name evidence="2" type="ORF">ABS251_03100</name>
</gene>
<evidence type="ECO:0000313" key="2">
    <source>
        <dbReference type="EMBL" id="XCO72152.1"/>
    </source>
</evidence>
<reference evidence="2" key="1">
    <citation type="submission" date="2024-06" db="EMBL/GenBank/DDBJ databases">
        <authorList>
            <person name="Al-Khalidi N."/>
            <person name="Al-Zurfi S.M."/>
            <person name="Lahuf A."/>
        </authorList>
    </citation>
    <scope>NUCLEOTIDE SEQUENCE</scope>
    <source>
        <strain evidence="2">Karbala-1</strain>
    </source>
</reference>
<sequence length="386" mass="42744">MPKYEELNGTQQELYGKLQAAMEEHKNIIDLLTGFSKEDLLKILTTVKCIEFEDGQEHTLTPLAYAINLKNSLNSKRYITNILSVAKEKDILEEVLTTADIKIKLSNGQEYTSTPLVHAIILNKQRGIQAILNLAKRNSILEKVLTTANIKIRSSGNHEYTLTPLTYAINLTNQEASQKSIKAIIDVAQDNDMLKKVFASIKDDPNKIEMHDRVEEICKKQEQEDWKVTLERIVPNHENQDKCEIFSKIFNEETFKVSLDSQRNADMITLIRKNQPDYESKKQSLVDESSIPKTEGNITKDTVKTTNKPIIIGSVCGSIAALAVGLGLYFGAALPILTMIGIAMAAALVTGLVAGGITYVISKPSENLDRVNVGQGVVDTGVNITA</sequence>
<dbReference type="AlphaFoldDB" id="A0AAU8MIR8"/>
<name>A0AAU8MIR8_9RICK</name>
<organism evidence="2">
    <name type="scientific">Wolbachia endosymbiont of Ephestia elutella</name>
    <dbReference type="NCBI Taxonomy" id="3231696"/>
    <lineage>
        <taxon>Bacteria</taxon>
        <taxon>Pseudomonadati</taxon>
        <taxon>Pseudomonadota</taxon>
        <taxon>Alphaproteobacteria</taxon>
        <taxon>Rickettsiales</taxon>
        <taxon>Anaplasmataceae</taxon>
        <taxon>Wolbachieae</taxon>
        <taxon>Wolbachia</taxon>
    </lineage>
</organism>
<accession>A0AAU8MIR8</accession>
<proteinExistence type="predicted"/>
<keyword evidence="1" id="KW-0812">Transmembrane</keyword>
<feature type="transmembrane region" description="Helical" evidence="1">
    <location>
        <begin position="336"/>
        <end position="361"/>
    </location>
</feature>
<dbReference type="EMBL" id="CP159923">
    <property type="protein sequence ID" value="XCO72152.1"/>
    <property type="molecule type" value="Genomic_DNA"/>
</dbReference>
<evidence type="ECO:0000256" key="1">
    <source>
        <dbReference type="SAM" id="Phobius"/>
    </source>
</evidence>
<keyword evidence="1" id="KW-0472">Membrane</keyword>
<keyword evidence="1" id="KW-1133">Transmembrane helix</keyword>
<protein>
    <submittedName>
        <fullName evidence="2">Magnesium transporter</fullName>
    </submittedName>
</protein>
<feature type="transmembrane region" description="Helical" evidence="1">
    <location>
        <begin position="310"/>
        <end position="330"/>
    </location>
</feature>